<proteinExistence type="predicted"/>
<feature type="domain" description="BD-FAE-like" evidence="2">
    <location>
        <begin position="92"/>
        <end position="154"/>
    </location>
</feature>
<dbReference type="EMBL" id="SHNO01000001">
    <property type="protein sequence ID" value="MCX2978319.1"/>
    <property type="molecule type" value="Genomic_DNA"/>
</dbReference>
<accession>A0ABT3T8D6</accession>
<dbReference type="PANTHER" id="PTHR48081">
    <property type="entry name" value="AB HYDROLASE SUPERFAMILY PROTEIN C4A8.06C"/>
    <property type="match status" value="1"/>
</dbReference>
<dbReference type="Pfam" id="PF20434">
    <property type="entry name" value="BD-FAE"/>
    <property type="match status" value="1"/>
</dbReference>
<keyword evidence="4" id="KW-1185">Reference proteome</keyword>
<dbReference type="InterPro" id="IPR049492">
    <property type="entry name" value="BD-FAE-like_dom"/>
</dbReference>
<evidence type="ECO:0000313" key="3">
    <source>
        <dbReference type="EMBL" id="MCX2978319.1"/>
    </source>
</evidence>
<keyword evidence="1" id="KW-0378">Hydrolase</keyword>
<name>A0ABT3T8D6_9GAMM</name>
<dbReference type="InterPro" id="IPR029058">
    <property type="entry name" value="AB_hydrolase_fold"/>
</dbReference>
<evidence type="ECO:0000256" key="1">
    <source>
        <dbReference type="ARBA" id="ARBA00022801"/>
    </source>
</evidence>
<dbReference type="SUPFAM" id="SSF53474">
    <property type="entry name" value="alpha/beta-Hydrolases"/>
    <property type="match status" value="1"/>
</dbReference>
<gene>
    <name evidence="3" type="ORF">EYC82_13205</name>
</gene>
<sequence length="342" mass="36119">MRPTLATVFSILLPLRLPQRPRNRPSYATPIATLILLVTCSGYAAAQNVVRNVPYSTPVYTYTVQSDIVYGQGEINGGGSFKDLKLDYYVPDIPPPIDADNTLPLMVMIHGGGFSGGSKTNGNILNNAPKYAERGWLVASINYRLVGDNPVPSSRVQTLYNAIGGASAPAQLRAAVASVDDTLTALDFLQARSDVYDDWTTLWGTSAGAITSLITGYCLDDQSIARPPVAMVIDQAGGLFGCNVGNPFDDPTGSDPVLMVIHGTNDGTVPFSFATALQTFATAAGLPLDFQAVVNGGHVPGLGNNTATTGVTLYQRTVDYHHETVFDGLTQGPQPPLPPGCS</sequence>
<dbReference type="Gene3D" id="3.40.50.1820">
    <property type="entry name" value="alpha/beta hydrolase"/>
    <property type="match status" value="1"/>
</dbReference>
<dbReference type="InterPro" id="IPR050300">
    <property type="entry name" value="GDXG_lipolytic_enzyme"/>
</dbReference>
<comment type="caution">
    <text evidence="3">The sequence shown here is derived from an EMBL/GenBank/DDBJ whole genome shotgun (WGS) entry which is preliminary data.</text>
</comment>
<organism evidence="3 4">
    <name type="scientific">Candidatus Marimicrobium litorale</name>
    <dbReference type="NCBI Taxonomy" id="2518991"/>
    <lineage>
        <taxon>Bacteria</taxon>
        <taxon>Pseudomonadati</taxon>
        <taxon>Pseudomonadota</taxon>
        <taxon>Gammaproteobacteria</taxon>
        <taxon>Cellvibrionales</taxon>
        <taxon>Halieaceae</taxon>
        <taxon>Marimicrobium</taxon>
    </lineage>
</organism>
<reference evidence="3" key="1">
    <citation type="submission" date="2019-02" db="EMBL/GenBank/DDBJ databases">
        <authorList>
            <person name="Li S.-H."/>
        </authorList>
    </citation>
    <scope>NUCLEOTIDE SEQUENCE</scope>
    <source>
        <strain evidence="3">IMCC11814</strain>
    </source>
</reference>
<dbReference type="Proteomes" id="UP001143304">
    <property type="component" value="Unassembled WGS sequence"/>
</dbReference>
<evidence type="ECO:0000259" key="2">
    <source>
        <dbReference type="Pfam" id="PF20434"/>
    </source>
</evidence>
<evidence type="ECO:0000313" key="4">
    <source>
        <dbReference type="Proteomes" id="UP001143304"/>
    </source>
</evidence>
<protein>
    <recommendedName>
        <fullName evidence="2">BD-FAE-like domain-containing protein</fullName>
    </recommendedName>
</protein>